<dbReference type="EMBL" id="SBKP01000003">
    <property type="protein sequence ID" value="RXR29910.1"/>
    <property type="molecule type" value="Genomic_DNA"/>
</dbReference>
<dbReference type="AlphaFoldDB" id="A0A4Q1KKK4"/>
<dbReference type="GO" id="GO:0016020">
    <property type="term" value="C:membrane"/>
    <property type="evidence" value="ECO:0007669"/>
    <property type="project" value="InterPro"/>
</dbReference>
<dbReference type="InterPro" id="IPR005331">
    <property type="entry name" value="Sulfotransferase"/>
</dbReference>
<dbReference type="Proteomes" id="UP000290958">
    <property type="component" value="Unassembled WGS sequence"/>
</dbReference>
<accession>A0A4Q1KKK4</accession>
<evidence type="ECO:0000313" key="1">
    <source>
        <dbReference type="EMBL" id="RXR29910.1"/>
    </source>
</evidence>
<dbReference type="InterPro" id="IPR027417">
    <property type="entry name" value="P-loop_NTPase"/>
</dbReference>
<dbReference type="OrthoDB" id="288532at2"/>
<organism evidence="1 2">
    <name type="scientific">Sphingobium fluviale</name>
    <dbReference type="NCBI Taxonomy" id="2506423"/>
    <lineage>
        <taxon>Bacteria</taxon>
        <taxon>Pseudomonadati</taxon>
        <taxon>Pseudomonadota</taxon>
        <taxon>Alphaproteobacteria</taxon>
        <taxon>Sphingomonadales</taxon>
        <taxon>Sphingomonadaceae</taxon>
        <taxon>Sphingobium</taxon>
    </lineage>
</organism>
<name>A0A4Q1KKK4_9SPHN</name>
<gene>
    <name evidence="1" type="ORF">EQG66_05065</name>
</gene>
<comment type="caution">
    <text evidence="1">The sequence shown here is derived from an EMBL/GenBank/DDBJ whole genome shotgun (WGS) entry which is preliminary data.</text>
</comment>
<evidence type="ECO:0008006" key="3">
    <source>
        <dbReference type="Google" id="ProtNLM"/>
    </source>
</evidence>
<dbReference type="SUPFAM" id="SSF52540">
    <property type="entry name" value="P-loop containing nucleoside triphosphate hydrolases"/>
    <property type="match status" value="1"/>
</dbReference>
<protein>
    <recommendedName>
        <fullName evidence="3">Sulfotransferase family protein</fullName>
    </recommendedName>
</protein>
<dbReference type="Gene3D" id="3.40.50.300">
    <property type="entry name" value="P-loop containing nucleotide triphosphate hydrolases"/>
    <property type="match status" value="1"/>
</dbReference>
<sequence>MAEQTFFPAPVSHKRNNNGLGALLMGTISALKARYNPLIERVGSALFGVDQYADIFERLALAPGPAWLWRLLARRRLAHDIATAPLLFIHVPKNGGTSVKRALYKSDPGHASLRYYRRFFPRHLAQAETFAIVREPTERFLSGYDFLRNGGGRDVRIQPGPMRRMRQVRTIDDFLDFLEAANGNWLKVDTFARPQSWYVADRAGIVRVRHLWLLEEAGERLPAFLAAHGAPGLPHANRTQRERRALTGGQRERLERLYAEDFLLYAALKARGGYSDALEGVPLSASSLRETSCSTAS</sequence>
<proteinExistence type="predicted"/>
<dbReference type="GO" id="GO:0008146">
    <property type="term" value="F:sulfotransferase activity"/>
    <property type="evidence" value="ECO:0007669"/>
    <property type="project" value="InterPro"/>
</dbReference>
<dbReference type="Pfam" id="PF03567">
    <property type="entry name" value="Sulfotransfer_2"/>
    <property type="match status" value="1"/>
</dbReference>
<evidence type="ECO:0000313" key="2">
    <source>
        <dbReference type="Proteomes" id="UP000290958"/>
    </source>
</evidence>
<keyword evidence="2" id="KW-1185">Reference proteome</keyword>
<reference evidence="2" key="1">
    <citation type="submission" date="2019-01" db="EMBL/GenBank/DDBJ databases">
        <title>Cytophagaceae bacterium strain CAR-16.</title>
        <authorList>
            <person name="Chen W.-M."/>
        </authorList>
    </citation>
    <scope>NUCLEOTIDE SEQUENCE [LARGE SCALE GENOMIC DNA]</scope>
    <source>
        <strain evidence="2">CHR27</strain>
    </source>
</reference>